<feature type="region of interest" description="Disordered" evidence="2">
    <location>
        <begin position="62"/>
        <end position="84"/>
    </location>
</feature>
<feature type="compositionally biased region" description="Polar residues" evidence="2">
    <location>
        <begin position="1411"/>
        <end position="1468"/>
    </location>
</feature>
<feature type="coiled-coil region" evidence="1">
    <location>
        <begin position="537"/>
        <end position="571"/>
    </location>
</feature>
<feature type="compositionally biased region" description="Polar residues" evidence="2">
    <location>
        <begin position="1189"/>
        <end position="1198"/>
    </location>
</feature>
<feature type="compositionally biased region" description="Polar residues" evidence="2">
    <location>
        <begin position="32"/>
        <end position="41"/>
    </location>
</feature>
<comment type="caution">
    <text evidence="3">The sequence shown here is derived from an EMBL/GenBank/DDBJ whole genome shotgun (WGS) entry which is preliminary data.</text>
</comment>
<feature type="region of interest" description="Disordered" evidence="2">
    <location>
        <begin position="156"/>
        <end position="184"/>
    </location>
</feature>
<feature type="region of interest" description="Disordered" evidence="2">
    <location>
        <begin position="1"/>
        <end position="43"/>
    </location>
</feature>
<feature type="compositionally biased region" description="Low complexity" evidence="2">
    <location>
        <begin position="1519"/>
        <end position="1531"/>
    </location>
</feature>
<accession>A0AAV9NYM8</accession>
<feature type="compositionally biased region" description="Polar residues" evidence="2">
    <location>
        <begin position="1546"/>
        <end position="1572"/>
    </location>
</feature>
<evidence type="ECO:0000313" key="3">
    <source>
        <dbReference type="EMBL" id="KAK5163971.1"/>
    </source>
</evidence>
<name>A0AAV9NYM8_9PEZI</name>
<feature type="compositionally biased region" description="Basic residues" evidence="2">
    <location>
        <begin position="387"/>
        <end position="396"/>
    </location>
</feature>
<evidence type="ECO:0000256" key="2">
    <source>
        <dbReference type="SAM" id="MobiDB-lite"/>
    </source>
</evidence>
<feature type="coiled-coil region" evidence="1">
    <location>
        <begin position="431"/>
        <end position="483"/>
    </location>
</feature>
<feature type="compositionally biased region" description="Basic and acidic residues" evidence="2">
    <location>
        <begin position="249"/>
        <end position="259"/>
    </location>
</feature>
<feature type="region of interest" description="Disordered" evidence="2">
    <location>
        <begin position="1185"/>
        <end position="1254"/>
    </location>
</feature>
<evidence type="ECO:0000313" key="4">
    <source>
        <dbReference type="Proteomes" id="UP001337655"/>
    </source>
</evidence>
<gene>
    <name evidence="3" type="ORF">LTR77_010367</name>
</gene>
<feature type="region of interest" description="Disordered" evidence="2">
    <location>
        <begin position="1353"/>
        <end position="1376"/>
    </location>
</feature>
<reference evidence="3 4" key="1">
    <citation type="submission" date="2023-08" db="EMBL/GenBank/DDBJ databases">
        <title>Black Yeasts Isolated from many extreme environments.</title>
        <authorList>
            <person name="Coleine C."/>
            <person name="Stajich J.E."/>
            <person name="Selbmann L."/>
        </authorList>
    </citation>
    <scope>NUCLEOTIDE SEQUENCE [LARGE SCALE GENOMIC DNA]</scope>
    <source>
        <strain evidence="3 4">CCFEE 5935</strain>
    </source>
</reference>
<dbReference type="Gene3D" id="1.10.287.1490">
    <property type="match status" value="1"/>
</dbReference>
<dbReference type="Proteomes" id="UP001337655">
    <property type="component" value="Unassembled WGS sequence"/>
</dbReference>
<dbReference type="GeneID" id="89931696"/>
<feature type="compositionally biased region" description="Basic and acidic residues" evidence="2">
    <location>
        <begin position="277"/>
        <end position="291"/>
    </location>
</feature>
<protein>
    <submittedName>
        <fullName evidence="3">Uncharacterized protein</fullName>
    </submittedName>
</protein>
<dbReference type="EMBL" id="JAVRRT010000022">
    <property type="protein sequence ID" value="KAK5163971.1"/>
    <property type="molecule type" value="Genomic_DNA"/>
</dbReference>
<feature type="compositionally biased region" description="Basic residues" evidence="2">
    <location>
        <begin position="225"/>
        <end position="234"/>
    </location>
</feature>
<keyword evidence="1" id="KW-0175">Coiled coil</keyword>
<feature type="region of interest" description="Disordered" evidence="2">
    <location>
        <begin position="1390"/>
        <end position="1582"/>
    </location>
</feature>
<feature type="coiled-coil region" evidence="1">
    <location>
        <begin position="727"/>
        <end position="761"/>
    </location>
</feature>
<feature type="coiled-coil region" evidence="1">
    <location>
        <begin position="880"/>
        <end position="907"/>
    </location>
</feature>
<dbReference type="RefSeq" id="XP_064654335.1">
    <property type="nucleotide sequence ID" value="XM_064807588.1"/>
</dbReference>
<proteinExistence type="predicted"/>
<sequence>MAAHTSSGKEPVMANATRHEHDEARRDGYVPQQANTWTSEDGTLYRAGQYSELHTTEIVPAKTGDEPHVNDPEPFTDRPTSAGTAYSGTIVLDDQEDEEAFLGTMTATPVKERVEEERHDAANGQWLCLQKEPIVVQATPHFSWSKATPNQMDLTGARRIPGKAQPRNEQVRDNAQVTIQNTDDDVVEMRDVDADQICNPPQDQQGPVQKQQTPAAPADGEVRMPKKKRTKHQQRQMPVLAQEQPSLDSIRDRGPHRGAVEPPQPTQVATEAQESLAEDRGEVQTLQHDDVQGLASTYSPHDQLRDDHESAAQVQHAEQEAEQAVSATTPPPTDQGSLDAQRPSPAQFFPPGHSALREAHQDGSAGAVAAPTSHPNGGHQQNLTAGARKRRVRKARAQPAVAPAESSKMNDLLHILAYEARQIEQRSAAKLEAAEIQKAEDQQKAQSVLQQLEEDLAAALEERDQLAAAIDKHNQKLEKYDAQLPRFKMFLDGIGTDLNKLRNTSNTVRRSSEALSSGYASTKQEQQTLVGQLRTCSERAVKLRNEAMQNCRELQAELDAANLRSDYLSQQLNEKAGMLAEERDRRALFEGQLASAGRSDDKVLAALKSNANDILDKLHLVHAALETSQSDKTISDLIQQTSALVQGVKSGTTEAVDHITSVKGLVETLSERVNNHIEASNAAAALEPEHFAKTLQTQLDESFGKLKADISQTENLLQQEAGHRETISALREQLKSSDTRISDLESQVSATQQSAAELRQQNGVLQKKLVAVEFTPPPATVNQPSPQHNSAVELEAVKAALQSAKAEVASKSEELSALVSKNVSIEDQVTTLQKRLGELQAQAEDHGREREDLLRKAKHDEGNIRQEMREHVEQVELKAKADARNELKKLSSERGRLQDHVDALKENQRASAAQIKQLQLSQKDGDANQREVDRLNKLIESQKHEIATLQSSTTNLQDAIQRESTANEKATTLSEQLIAEQTKVQAAVAEQLGLAKEVSELQTALNDSKLLEQRSKSELEKLRSDSDASHKALERAAAEAREEAKRAVAGHEILKASCDSTVKDTMSKAQRNIESLQTALAESKAETQAAKAEDLKYRAEVQHGWKQEEENHKQQVENLEQKIAEVEQEREEAQEDIKRVRIETSAAIESQRKSLLDQLRQLRERAEAAEAAKAELEEAQLAASRLEQPMSSGMTPSATIKPRDPNRPRKKADRNSNTLTQVSPIPAPEDIRPHSNRAAPTGSKPQASGPVVEDSQVVSDPFAVQLAAVESRQSSLSPEDYDILTIREEGTAQAPQVVEETQFFDVQSTFPEFFSEPASPVQSQIQQSALNAASTTLLSPLGRTLNSVHAGGNFQIHEDSQPDAESTKGSDPNKVTSSFFMSQAEQDQYTYKRPLPPPNSSSKRAQPPPQSSHTLQGDSYPRDNTSGVRRYQTPVTMGAPNSSHSSSPGFMNDSQTNARKLSTYQAPGNSGGKHRQSQSHSTTTVDPRLAARNSSTNQKRKSEGQIVEGYEPERKKRASAATGAGGRSTRSNAQLSIASMSAGPRGSSQYESSVPRTSSHMRTLGGASSRTTRANRKVSKSE</sequence>
<feature type="compositionally biased region" description="Low complexity" evidence="2">
    <location>
        <begin position="200"/>
        <end position="214"/>
    </location>
</feature>
<feature type="coiled-coil region" evidence="1">
    <location>
        <begin position="794"/>
        <end position="856"/>
    </location>
</feature>
<feature type="compositionally biased region" description="Basic and acidic residues" evidence="2">
    <location>
        <begin position="17"/>
        <end position="28"/>
    </location>
</feature>
<organism evidence="3 4">
    <name type="scientific">Saxophila tyrrhenica</name>
    <dbReference type="NCBI Taxonomy" id="1690608"/>
    <lineage>
        <taxon>Eukaryota</taxon>
        <taxon>Fungi</taxon>
        <taxon>Dikarya</taxon>
        <taxon>Ascomycota</taxon>
        <taxon>Pezizomycotina</taxon>
        <taxon>Dothideomycetes</taxon>
        <taxon>Dothideomycetidae</taxon>
        <taxon>Mycosphaerellales</taxon>
        <taxon>Extremaceae</taxon>
        <taxon>Saxophila</taxon>
    </lineage>
</organism>
<feature type="region of interest" description="Disordered" evidence="2">
    <location>
        <begin position="1019"/>
        <end position="1039"/>
    </location>
</feature>
<evidence type="ECO:0000256" key="1">
    <source>
        <dbReference type="SAM" id="Coils"/>
    </source>
</evidence>
<keyword evidence="4" id="KW-1185">Reference proteome</keyword>
<feature type="compositionally biased region" description="Basic residues" evidence="2">
    <location>
        <begin position="1573"/>
        <end position="1582"/>
    </location>
</feature>
<feature type="compositionally biased region" description="Basic and acidic residues" evidence="2">
    <location>
        <begin position="1356"/>
        <end position="1368"/>
    </location>
</feature>
<feature type="compositionally biased region" description="Polar residues" evidence="2">
    <location>
        <begin position="373"/>
        <end position="384"/>
    </location>
</feature>
<feature type="region of interest" description="Disordered" evidence="2">
    <location>
        <begin position="196"/>
        <end position="405"/>
    </location>
</feature>
<feature type="compositionally biased region" description="Low complexity" evidence="2">
    <location>
        <begin position="311"/>
        <end position="327"/>
    </location>
</feature>